<reference evidence="2" key="1">
    <citation type="journal article" date="2015" name="Nature">
        <title>Complex archaea that bridge the gap between prokaryotes and eukaryotes.</title>
        <authorList>
            <person name="Spang A."/>
            <person name="Saw J.H."/>
            <person name="Jorgensen S.L."/>
            <person name="Zaremba-Niedzwiedzka K."/>
            <person name="Martijn J."/>
            <person name="Lind A.E."/>
            <person name="van Eijk R."/>
            <person name="Schleper C."/>
            <person name="Guy L."/>
            <person name="Ettema T.J."/>
        </authorList>
    </citation>
    <scope>NUCLEOTIDE SEQUENCE</scope>
</reference>
<sequence length="380" mass="42246">MAEFVSIQDLTNTALDEAYAKAALPMLRRIAAIFRVPHSQMQRSLADFEAEVKLLEENEKRLKYNNAQLQQTLAVYNRTLNSAGELIDDNSGAIQLSGQAIAVPMVTAKVFFALSGTIIKAGSLISTAALNSYISELAARGIRWETPNSLDFAKRYVNTATWNSRMAKWGDGYADIARQSALKGINQGWGPKTTAAYIRNQAENLPVHAAENLTRTLQLTSLRDASAAMELQNAHAIITKIRVAHLDDLTCLSCISLHGTELELGMRVDDHYRGRCTEFYVVPGGPQRPERMQSDSRPGKRNFVPYQNGNDWFAGLPLERQSRQASFRKTPAKFKAFQEGTPLNAFVKKHDDDLFGSQIVEDSLIGALGKRAQKFYIHQP</sequence>
<feature type="coiled-coil region" evidence="1">
    <location>
        <begin position="38"/>
        <end position="72"/>
    </location>
</feature>
<dbReference type="AlphaFoldDB" id="A0A0F9RSR7"/>
<comment type="caution">
    <text evidence="2">The sequence shown here is derived from an EMBL/GenBank/DDBJ whole genome shotgun (WGS) entry which is preliminary data.</text>
</comment>
<protein>
    <recommendedName>
        <fullName evidence="3">Phage head morphogenesis domain-containing protein</fullName>
    </recommendedName>
</protein>
<proteinExistence type="predicted"/>
<accession>A0A0F9RSR7</accession>
<evidence type="ECO:0000256" key="1">
    <source>
        <dbReference type="SAM" id="Coils"/>
    </source>
</evidence>
<organism evidence="2">
    <name type="scientific">marine sediment metagenome</name>
    <dbReference type="NCBI Taxonomy" id="412755"/>
    <lineage>
        <taxon>unclassified sequences</taxon>
        <taxon>metagenomes</taxon>
        <taxon>ecological metagenomes</taxon>
    </lineage>
</organism>
<evidence type="ECO:0000313" key="2">
    <source>
        <dbReference type="EMBL" id="KKN52902.1"/>
    </source>
</evidence>
<gene>
    <name evidence="2" type="ORF">LCGC14_0607640</name>
</gene>
<name>A0A0F9RSR7_9ZZZZ</name>
<keyword evidence="1" id="KW-0175">Coiled coil</keyword>
<evidence type="ECO:0008006" key="3">
    <source>
        <dbReference type="Google" id="ProtNLM"/>
    </source>
</evidence>
<dbReference type="EMBL" id="LAZR01000998">
    <property type="protein sequence ID" value="KKN52902.1"/>
    <property type="molecule type" value="Genomic_DNA"/>
</dbReference>